<dbReference type="EMBL" id="JAOQAZ010000028">
    <property type="protein sequence ID" value="KAJ4251479.1"/>
    <property type="molecule type" value="Genomic_DNA"/>
</dbReference>
<keyword evidence="3" id="KW-1185">Reference proteome</keyword>
<sequence length="429" mass="48591">MPSRSFGKKSRHGCERCKQRRVKLEPKGPSPISPSSGSANKPAPINTPESTTWAFDLHLMSHFTRRTVYTFSSYPTLVDAWHTIIRDAVSQPFLLHGILAISALHLASEPRCPSDDDNDSEFTTHDYIRAFRYHQNEAIPQYRKILQSFDLVGDEEFGLRSREPWPAGPAYAMGFLTGMTAAAEVSDNSPSVYLEQDEDDTTTASTTTSPAHSPSAQEAARLEAIFDRFMSIFIATRGVRAVVKAALEAGTFQNTVYRHLIGPVKESDLLPAASMEVEFSEWYDRLRTECLDDLLNKLAEREIYNAAISCLQEVHNSAARLLELKRERLGYVQKNRRLFYDFGWLLKWTAIVGQEFLALVRERHDAALVILAQFAAICKMAEDEWYMKNWVKNAIDAIRHMLGSGKAMDWVDRIVQRWTNEEALPGVIL</sequence>
<dbReference type="InterPro" id="IPR053157">
    <property type="entry name" value="Sterol_Uptake_Regulator"/>
</dbReference>
<reference evidence="2" key="1">
    <citation type="submission" date="2022-09" db="EMBL/GenBank/DDBJ databases">
        <title>Fusarium specimens isolated from Avocado Roots.</title>
        <authorList>
            <person name="Stajich J."/>
            <person name="Roper C."/>
            <person name="Heimlech-Rivalta G."/>
        </authorList>
    </citation>
    <scope>NUCLEOTIDE SEQUENCE</scope>
    <source>
        <strain evidence="2">CF00136</strain>
    </source>
</reference>
<accession>A0A9W8RTC3</accession>
<feature type="compositionally biased region" description="Basic and acidic residues" evidence="1">
    <location>
        <begin position="12"/>
        <end position="26"/>
    </location>
</feature>
<evidence type="ECO:0000313" key="2">
    <source>
        <dbReference type="EMBL" id="KAJ4251479.1"/>
    </source>
</evidence>
<feature type="compositionally biased region" description="Low complexity" evidence="1">
    <location>
        <begin position="202"/>
        <end position="216"/>
    </location>
</feature>
<name>A0A9W8RTC3_9HYPO</name>
<dbReference type="OrthoDB" id="3546279at2759"/>
<feature type="region of interest" description="Disordered" evidence="1">
    <location>
        <begin position="195"/>
        <end position="216"/>
    </location>
</feature>
<evidence type="ECO:0000256" key="1">
    <source>
        <dbReference type="SAM" id="MobiDB-lite"/>
    </source>
</evidence>
<dbReference type="Proteomes" id="UP001152049">
    <property type="component" value="Unassembled WGS sequence"/>
</dbReference>
<evidence type="ECO:0000313" key="3">
    <source>
        <dbReference type="Proteomes" id="UP001152049"/>
    </source>
</evidence>
<protein>
    <submittedName>
        <fullName evidence="2">Uncharacterized protein</fullName>
    </submittedName>
</protein>
<comment type="caution">
    <text evidence="2">The sequence shown here is derived from an EMBL/GenBank/DDBJ whole genome shotgun (WGS) entry which is preliminary data.</text>
</comment>
<proteinExistence type="predicted"/>
<feature type="compositionally biased region" description="Basic residues" evidence="1">
    <location>
        <begin position="1"/>
        <end position="11"/>
    </location>
</feature>
<organism evidence="2 3">
    <name type="scientific">Fusarium torreyae</name>
    <dbReference type="NCBI Taxonomy" id="1237075"/>
    <lineage>
        <taxon>Eukaryota</taxon>
        <taxon>Fungi</taxon>
        <taxon>Dikarya</taxon>
        <taxon>Ascomycota</taxon>
        <taxon>Pezizomycotina</taxon>
        <taxon>Sordariomycetes</taxon>
        <taxon>Hypocreomycetidae</taxon>
        <taxon>Hypocreales</taxon>
        <taxon>Nectriaceae</taxon>
        <taxon>Fusarium</taxon>
    </lineage>
</organism>
<dbReference type="PANTHER" id="PTHR47784">
    <property type="entry name" value="STEROL UPTAKE CONTROL PROTEIN 2"/>
    <property type="match status" value="1"/>
</dbReference>
<gene>
    <name evidence="2" type="ORF">NW762_011464</name>
</gene>
<dbReference type="PANTHER" id="PTHR47784:SF5">
    <property type="entry name" value="STEROL UPTAKE CONTROL PROTEIN 2"/>
    <property type="match status" value="1"/>
</dbReference>
<dbReference type="AlphaFoldDB" id="A0A9W8RTC3"/>
<dbReference type="GO" id="GO:0001228">
    <property type="term" value="F:DNA-binding transcription activator activity, RNA polymerase II-specific"/>
    <property type="evidence" value="ECO:0007669"/>
    <property type="project" value="TreeGrafter"/>
</dbReference>
<feature type="region of interest" description="Disordered" evidence="1">
    <location>
        <begin position="1"/>
        <end position="45"/>
    </location>
</feature>